<dbReference type="AlphaFoldDB" id="A0A6J0N936"/>
<dbReference type="Proteomes" id="UP000504610">
    <property type="component" value="Chromosome 4"/>
</dbReference>
<protein>
    <submittedName>
        <fullName evidence="2">Uncharacterized protein LOC108851744</fullName>
    </submittedName>
</protein>
<accession>A0A6J0N936</accession>
<proteinExistence type="predicted"/>
<dbReference type="KEGG" id="rsz:108851744"/>
<evidence type="ECO:0000313" key="1">
    <source>
        <dbReference type="Proteomes" id="UP000504610"/>
    </source>
</evidence>
<organism evidence="1 2">
    <name type="scientific">Raphanus sativus</name>
    <name type="common">Radish</name>
    <name type="synonym">Raphanus raphanistrum var. sativus</name>
    <dbReference type="NCBI Taxonomy" id="3726"/>
    <lineage>
        <taxon>Eukaryota</taxon>
        <taxon>Viridiplantae</taxon>
        <taxon>Streptophyta</taxon>
        <taxon>Embryophyta</taxon>
        <taxon>Tracheophyta</taxon>
        <taxon>Spermatophyta</taxon>
        <taxon>Magnoliopsida</taxon>
        <taxon>eudicotyledons</taxon>
        <taxon>Gunneridae</taxon>
        <taxon>Pentapetalae</taxon>
        <taxon>rosids</taxon>
        <taxon>malvids</taxon>
        <taxon>Brassicales</taxon>
        <taxon>Brassicaceae</taxon>
        <taxon>Brassiceae</taxon>
        <taxon>Raphanus</taxon>
    </lineage>
</organism>
<sequence length="366" mass="41101">MDKALSSEFSHSRDATQKIFECFFVGEKGSMAYKQLSSIRSAQRKANQKDKHAPLEQEELAVRKKQALKKEEAFTEMEKQTSEKKKEEFVGKKEEFVELEKQTPKKKEEDNKEDCIETYHAENASKVKDLAENASKVKEQLTVLIEGLKVQEELFKVIESHQAEIATKGYLDNFEARITGNLNTVAKEVASGVASVVGKILTSRRRSSASTQRERIMRSSATRAAHVVATVTGGSTKQQISVSIVNRYYEEAITLALDADEPTLGWTLYQLKDHMNSHPGDENKILSLLGRLVPLVTAEGGVHIGVFTLWFEAMLEKAVLKDLVITAEVHAAEEHIRARHVREQARLAAAIEGDIEKYFEQFGYGD</sequence>
<evidence type="ECO:0000313" key="2">
    <source>
        <dbReference type="RefSeq" id="XP_018480711.1"/>
    </source>
</evidence>
<gene>
    <name evidence="2" type="primary">LOC108851744</name>
</gene>
<dbReference type="RefSeq" id="XP_018480711.1">
    <property type="nucleotide sequence ID" value="XM_018625209.2"/>
</dbReference>
<dbReference type="GeneID" id="108851744"/>
<reference evidence="1" key="1">
    <citation type="journal article" date="2019" name="Database">
        <title>The radish genome database (RadishGD): an integrated information resource for radish genomics.</title>
        <authorList>
            <person name="Yu H.J."/>
            <person name="Baek S."/>
            <person name="Lee Y.J."/>
            <person name="Cho A."/>
            <person name="Mun J.H."/>
        </authorList>
    </citation>
    <scope>NUCLEOTIDE SEQUENCE [LARGE SCALE GENOMIC DNA]</scope>
    <source>
        <strain evidence="1">cv. WK10039</strain>
    </source>
</reference>
<reference evidence="2" key="2">
    <citation type="submission" date="2025-08" db="UniProtKB">
        <authorList>
            <consortium name="RefSeq"/>
        </authorList>
    </citation>
    <scope>IDENTIFICATION</scope>
    <source>
        <tissue evidence="2">Leaf</tissue>
    </source>
</reference>
<keyword evidence="1" id="KW-1185">Reference proteome</keyword>
<name>A0A6J0N936_RAPSA</name>